<feature type="domain" description="Major facilitator superfamily (MFS) profile" evidence="6">
    <location>
        <begin position="31"/>
        <end position="523"/>
    </location>
</feature>
<protein>
    <submittedName>
        <fullName evidence="7">MFS transporter</fullName>
    </submittedName>
</protein>
<evidence type="ECO:0000313" key="7">
    <source>
        <dbReference type="EMBL" id="MFC5818560.1"/>
    </source>
</evidence>
<dbReference type="CDD" id="cd17321">
    <property type="entry name" value="MFS_MMR_MDR_like"/>
    <property type="match status" value="1"/>
</dbReference>
<feature type="transmembrane region" description="Helical" evidence="5">
    <location>
        <begin position="69"/>
        <end position="86"/>
    </location>
</feature>
<gene>
    <name evidence="7" type="ORF">ACFPUY_25955</name>
</gene>
<evidence type="ECO:0000259" key="6">
    <source>
        <dbReference type="PROSITE" id="PS50850"/>
    </source>
</evidence>
<proteinExistence type="predicted"/>
<feature type="transmembrane region" description="Helical" evidence="5">
    <location>
        <begin position="185"/>
        <end position="205"/>
    </location>
</feature>
<evidence type="ECO:0000313" key="8">
    <source>
        <dbReference type="Proteomes" id="UP001596096"/>
    </source>
</evidence>
<evidence type="ECO:0000256" key="4">
    <source>
        <dbReference type="ARBA" id="ARBA00023136"/>
    </source>
</evidence>
<accession>A0ABW1C151</accession>
<keyword evidence="8" id="KW-1185">Reference proteome</keyword>
<evidence type="ECO:0000256" key="3">
    <source>
        <dbReference type="ARBA" id="ARBA00022989"/>
    </source>
</evidence>
<dbReference type="Proteomes" id="UP001596096">
    <property type="component" value="Unassembled WGS sequence"/>
</dbReference>
<evidence type="ECO:0000256" key="2">
    <source>
        <dbReference type="ARBA" id="ARBA00022692"/>
    </source>
</evidence>
<dbReference type="InterPro" id="IPR020846">
    <property type="entry name" value="MFS_dom"/>
</dbReference>
<feature type="transmembrane region" description="Helical" evidence="5">
    <location>
        <begin position="155"/>
        <end position="179"/>
    </location>
</feature>
<feature type="transmembrane region" description="Helical" evidence="5">
    <location>
        <begin position="419"/>
        <end position="440"/>
    </location>
</feature>
<feature type="transmembrane region" description="Helical" evidence="5">
    <location>
        <begin position="349"/>
        <end position="368"/>
    </location>
</feature>
<keyword evidence="2 5" id="KW-0812">Transmembrane</keyword>
<evidence type="ECO:0000256" key="1">
    <source>
        <dbReference type="ARBA" id="ARBA00004141"/>
    </source>
</evidence>
<evidence type="ECO:0000256" key="5">
    <source>
        <dbReference type="SAM" id="Phobius"/>
    </source>
</evidence>
<keyword evidence="4 5" id="KW-0472">Membrane</keyword>
<feature type="transmembrane region" description="Helical" evidence="5">
    <location>
        <begin position="317"/>
        <end position="337"/>
    </location>
</feature>
<feature type="transmembrane region" description="Helical" evidence="5">
    <location>
        <begin position="284"/>
        <end position="305"/>
    </location>
</feature>
<dbReference type="PANTHER" id="PTHR42718:SF42">
    <property type="entry name" value="EXPORT PROTEIN"/>
    <property type="match status" value="1"/>
</dbReference>
<feature type="transmembrane region" description="Helical" evidence="5">
    <location>
        <begin position="29"/>
        <end position="49"/>
    </location>
</feature>
<comment type="subcellular location">
    <subcellularLocation>
        <location evidence="1">Membrane</location>
        <topology evidence="1">Multi-pass membrane protein</topology>
    </subcellularLocation>
</comment>
<reference evidence="8" key="1">
    <citation type="journal article" date="2019" name="Int. J. Syst. Evol. Microbiol.">
        <title>The Global Catalogue of Microorganisms (GCM) 10K type strain sequencing project: providing services to taxonomists for standard genome sequencing and annotation.</title>
        <authorList>
            <consortium name="The Broad Institute Genomics Platform"/>
            <consortium name="The Broad Institute Genome Sequencing Center for Infectious Disease"/>
            <person name="Wu L."/>
            <person name="Ma J."/>
        </authorList>
    </citation>
    <scope>NUCLEOTIDE SEQUENCE [LARGE SCALE GENOMIC DNA]</scope>
    <source>
        <strain evidence="8">CGMCC 4.7106</strain>
    </source>
</reference>
<dbReference type="PANTHER" id="PTHR42718">
    <property type="entry name" value="MAJOR FACILITATOR SUPERFAMILY MULTIDRUG TRANSPORTER MFSC"/>
    <property type="match status" value="1"/>
</dbReference>
<feature type="transmembrane region" description="Helical" evidence="5">
    <location>
        <begin position="217"/>
        <end position="237"/>
    </location>
</feature>
<feature type="transmembrane region" description="Helical" evidence="5">
    <location>
        <begin position="98"/>
        <end position="116"/>
    </location>
</feature>
<keyword evidence="3 5" id="KW-1133">Transmembrane helix</keyword>
<feature type="transmembrane region" description="Helical" evidence="5">
    <location>
        <begin position="496"/>
        <end position="515"/>
    </location>
</feature>
<feature type="transmembrane region" description="Helical" evidence="5">
    <location>
        <begin position="122"/>
        <end position="143"/>
    </location>
</feature>
<feature type="transmembrane region" description="Helical" evidence="5">
    <location>
        <begin position="374"/>
        <end position="399"/>
    </location>
</feature>
<sequence length="530" mass="54253">MTQPPRDETWSPSDADDHAPAGTVSTRMWITLVLVSLGAMMEALDSTVMAIGNPMIAVELGTRLTQLQWVSNGYMFAVVVFLITAGKIGDRFGHRNTFLVGMVGFAASSVAAGLAGSVEVLIAARVAQGLFGAVLAPNSLAIIRNLFPYDRMKTAIGIWAGFGALAMAAGPFVGGLVVGQFGWRGIFFLNVPICVVVVIAGLLLIDKGRERRLVAPIDIPGVILLSGALLALVWGIVRIPVDGFDLFTGLLFVAFALFGGLFLWRQRTSANAVLPLRLFHSTSLSAAVVVIAMAAFVAFGSYFYFGLYLEQVQGHAPLTAGLLLLPQTVLFGVGAAVGGKLSSDRGPRVPMMLGAVLVALGSVGIALLQADSSYALLGPSLGLMGVGIGAIVPVAVGVILGHSPANLAGTASGMQQTALMLGAVLGTAIIGTVISLRVAADLPGRLTAAGVPQDAAGKAVEQTSVAAQGVLPQVGGVTPEVGARIEMAVGQSFTSGLNTALIVGAALMVVAAVIASRVRAPEQDPGGAWG</sequence>
<feature type="transmembrane region" description="Helical" evidence="5">
    <location>
        <begin position="243"/>
        <end position="264"/>
    </location>
</feature>
<dbReference type="PROSITE" id="PS50850">
    <property type="entry name" value="MFS"/>
    <property type="match status" value="1"/>
</dbReference>
<dbReference type="RefSeq" id="WP_219548067.1">
    <property type="nucleotide sequence ID" value="NZ_JAHKRN010000037.1"/>
</dbReference>
<dbReference type="InterPro" id="IPR011701">
    <property type="entry name" value="MFS"/>
</dbReference>
<name>A0ABW1C151_9ACTN</name>
<comment type="caution">
    <text evidence="7">The sequence shown here is derived from an EMBL/GenBank/DDBJ whole genome shotgun (WGS) entry which is preliminary data.</text>
</comment>
<dbReference type="EMBL" id="JBHSNW010000014">
    <property type="protein sequence ID" value="MFC5818560.1"/>
    <property type="molecule type" value="Genomic_DNA"/>
</dbReference>
<dbReference type="Pfam" id="PF07690">
    <property type="entry name" value="MFS_1"/>
    <property type="match status" value="1"/>
</dbReference>
<organism evidence="7 8">
    <name type="scientific">Nonomuraea harbinensis</name>
    <dbReference type="NCBI Taxonomy" id="1286938"/>
    <lineage>
        <taxon>Bacteria</taxon>
        <taxon>Bacillati</taxon>
        <taxon>Actinomycetota</taxon>
        <taxon>Actinomycetes</taxon>
        <taxon>Streptosporangiales</taxon>
        <taxon>Streptosporangiaceae</taxon>
        <taxon>Nonomuraea</taxon>
    </lineage>
</organism>